<name>A0AB74JL09_AURPU</name>
<comment type="caution">
    <text evidence="1">The sequence shown here is derived from an EMBL/GenBank/DDBJ whole genome shotgun (WGS) entry which is preliminary data.</text>
</comment>
<sequence length="81" mass="9160">MMTCFRALLWPVYEEVNYNFAGKWRLGTWVFERLRGQIAVLQNNTTKHESLCLCNRVKLPAIPSMIMTSSSVGGSKLPPNG</sequence>
<reference evidence="1 2" key="1">
    <citation type="submission" date="2018-10" db="EMBL/GenBank/DDBJ databases">
        <title>Fifty Aureobasidium pullulans genomes reveal a recombining polyextremotolerant generalist.</title>
        <authorList>
            <person name="Gostincar C."/>
            <person name="Turk M."/>
            <person name="Zajc J."/>
            <person name="Gunde-Cimerman N."/>
        </authorList>
    </citation>
    <scope>NUCLEOTIDE SEQUENCE [LARGE SCALE GENOMIC DNA]</scope>
    <source>
        <strain evidence="1 2">EXF-10081</strain>
    </source>
</reference>
<protein>
    <submittedName>
        <fullName evidence="1">Uncharacterized protein</fullName>
    </submittedName>
</protein>
<organism evidence="1 2">
    <name type="scientific">Aureobasidium pullulans</name>
    <name type="common">Black yeast</name>
    <name type="synonym">Pullularia pullulans</name>
    <dbReference type="NCBI Taxonomy" id="5580"/>
    <lineage>
        <taxon>Eukaryota</taxon>
        <taxon>Fungi</taxon>
        <taxon>Dikarya</taxon>
        <taxon>Ascomycota</taxon>
        <taxon>Pezizomycotina</taxon>
        <taxon>Dothideomycetes</taxon>
        <taxon>Dothideomycetidae</taxon>
        <taxon>Dothideales</taxon>
        <taxon>Saccotheciaceae</taxon>
        <taxon>Aureobasidium</taxon>
    </lineage>
</organism>
<dbReference type="AlphaFoldDB" id="A0AB74JL09"/>
<dbReference type="EMBL" id="QZAT01000122">
    <property type="protein sequence ID" value="THX24416.1"/>
    <property type="molecule type" value="Genomic_DNA"/>
</dbReference>
<accession>A0AB74JL09</accession>
<evidence type="ECO:0000313" key="2">
    <source>
        <dbReference type="Proteomes" id="UP000310374"/>
    </source>
</evidence>
<evidence type="ECO:0000313" key="1">
    <source>
        <dbReference type="EMBL" id="THX24416.1"/>
    </source>
</evidence>
<proteinExistence type="predicted"/>
<dbReference type="Proteomes" id="UP000310374">
    <property type="component" value="Unassembled WGS sequence"/>
</dbReference>
<gene>
    <name evidence="1" type="ORF">D6D12_07673</name>
</gene>